<keyword evidence="2" id="KW-1185">Reference proteome</keyword>
<evidence type="ECO:0000313" key="1">
    <source>
        <dbReference type="EMBL" id="KAG6961008.1"/>
    </source>
</evidence>
<dbReference type="AlphaFoldDB" id="A0A8J5MFG4"/>
<accession>A0A8J5MFG4</accession>
<comment type="caution">
    <text evidence="1">The sequence shown here is derived from an EMBL/GenBank/DDBJ whole genome shotgun (WGS) entry which is preliminary data.</text>
</comment>
<dbReference type="EMBL" id="JAENGY010000529">
    <property type="protein sequence ID" value="KAG6961008.1"/>
    <property type="molecule type" value="Genomic_DNA"/>
</dbReference>
<organism evidence="1 2">
    <name type="scientific">Phytophthora aleatoria</name>
    <dbReference type="NCBI Taxonomy" id="2496075"/>
    <lineage>
        <taxon>Eukaryota</taxon>
        <taxon>Sar</taxon>
        <taxon>Stramenopiles</taxon>
        <taxon>Oomycota</taxon>
        <taxon>Peronosporomycetes</taxon>
        <taxon>Peronosporales</taxon>
        <taxon>Peronosporaceae</taxon>
        <taxon>Phytophthora</taxon>
    </lineage>
</organism>
<feature type="non-terminal residue" evidence="1">
    <location>
        <position position="1"/>
    </location>
</feature>
<protein>
    <submittedName>
        <fullName evidence="1">Uncharacterized protein</fullName>
    </submittedName>
</protein>
<reference evidence="1" key="1">
    <citation type="submission" date="2021-01" db="EMBL/GenBank/DDBJ databases">
        <title>Phytophthora aleatoria, a newly-described species from Pinus radiata is distinct from Phytophthora cactorum isolates based on comparative genomics.</title>
        <authorList>
            <person name="Mcdougal R."/>
            <person name="Panda P."/>
            <person name="Williams N."/>
            <person name="Studholme D.J."/>
        </authorList>
    </citation>
    <scope>NUCLEOTIDE SEQUENCE</scope>
    <source>
        <strain evidence="1">NZFS 4037</strain>
    </source>
</reference>
<gene>
    <name evidence="1" type="ORF">JG688_00009318</name>
</gene>
<dbReference type="Proteomes" id="UP000709295">
    <property type="component" value="Unassembled WGS sequence"/>
</dbReference>
<name>A0A8J5MFG4_9STRA</name>
<proteinExistence type="predicted"/>
<evidence type="ECO:0000313" key="2">
    <source>
        <dbReference type="Proteomes" id="UP000709295"/>
    </source>
</evidence>
<sequence length="213" mass="23803">ILDCSTLYYYRNFAHAISFFGISGNSSCGYHTRHECLPLQAVLLYGFRVARKRSTRTARGAIDAFGMIEKCIEWVKGVDVEAGQLWSLFGDGNLIDTDDVCTCFANTNLQNGEENALLNLVIDNAEDVAMTAAIFVICADVNSRPQARCANKCNPQLMGMSTDQEKRDRLKRVELVDLAENKIVGALWIEKKALVRFGFSLDSYVHRYGSAKR</sequence>